<evidence type="ECO:0000313" key="1">
    <source>
        <dbReference type="EMBL" id="KAK4029701.1"/>
    </source>
</evidence>
<sequence>MLCWLPAGPGGCSVAGRDQTGTQTLFHLSFSPSLTHLVKRGESEEEEEKRKKIKKIAAAVKEAKDFADRPAVNEGGQHTPDWPHSIAAHVLRRTGRTLAVPAAALERSAVVRLYGSCRVTAAPSTRSRSTDTLQSRLTATFDRNLNRKLCFTSRKMFRSFVMVTFFSSVADISEKFAPLEMLSSIVFNEDHCNCCIGNRHHVSVPINA</sequence>
<dbReference type="EMBL" id="JAOYFB010000039">
    <property type="protein sequence ID" value="KAK4029701.1"/>
    <property type="molecule type" value="Genomic_DNA"/>
</dbReference>
<accession>A0ABR0AX43</accession>
<dbReference type="Proteomes" id="UP001234178">
    <property type="component" value="Unassembled WGS sequence"/>
</dbReference>
<comment type="caution">
    <text evidence="1">The sequence shown here is derived from an EMBL/GenBank/DDBJ whole genome shotgun (WGS) entry which is preliminary data.</text>
</comment>
<reference evidence="1 2" key="1">
    <citation type="journal article" date="2023" name="Nucleic Acids Res.">
        <title>The hologenome of Daphnia magna reveals possible DNA methylation and microbiome-mediated evolution of the host genome.</title>
        <authorList>
            <person name="Chaturvedi A."/>
            <person name="Li X."/>
            <person name="Dhandapani V."/>
            <person name="Marshall H."/>
            <person name="Kissane S."/>
            <person name="Cuenca-Cambronero M."/>
            <person name="Asole G."/>
            <person name="Calvet F."/>
            <person name="Ruiz-Romero M."/>
            <person name="Marangio P."/>
            <person name="Guigo R."/>
            <person name="Rago D."/>
            <person name="Mirbahai L."/>
            <person name="Eastwood N."/>
            <person name="Colbourne J.K."/>
            <person name="Zhou J."/>
            <person name="Mallon E."/>
            <person name="Orsini L."/>
        </authorList>
    </citation>
    <scope>NUCLEOTIDE SEQUENCE [LARGE SCALE GENOMIC DNA]</scope>
    <source>
        <strain evidence="1">LRV0_1</strain>
    </source>
</reference>
<organism evidence="1 2">
    <name type="scientific">Daphnia magna</name>
    <dbReference type="NCBI Taxonomy" id="35525"/>
    <lineage>
        <taxon>Eukaryota</taxon>
        <taxon>Metazoa</taxon>
        <taxon>Ecdysozoa</taxon>
        <taxon>Arthropoda</taxon>
        <taxon>Crustacea</taxon>
        <taxon>Branchiopoda</taxon>
        <taxon>Diplostraca</taxon>
        <taxon>Cladocera</taxon>
        <taxon>Anomopoda</taxon>
        <taxon>Daphniidae</taxon>
        <taxon>Daphnia</taxon>
    </lineage>
</organism>
<gene>
    <name evidence="1" type="ORF">OUZ56_022668</name>
</gene>
<evidence type="ECO:0000313" key="2">
    <source>
        <dbReference type="Proteomes" id="UP001234178"/>
    </source>
</evidence>
<name>A0ABR0AX43_9CRUS</name>
<keyword evidence="2" id="KW-1185">Reference proteome</keyword>
<proteinExistence type="predicted"/>
<protein>
    <submittedName>
        <fullName evidence="1">Uncharacterized protein</fullName>
    </submittedName>
</protein>